<proteinExistence type="predicted"/>
<evidence type="ECO:0000313" key="4">
    <source>
        <dbReference type="Proteomes" id="UP001500751"/>
    </source>
</evidence>
<dbReference type="SUPFAM" id="SSF53474">
    <property type="entry name" value="alpha/beta-Hydrolases"/>
    <property type="match status" value="1"/>
</dbReference>
<protein>
    <recommendedName>
        <fullName evidence="2">AB hydrolase-1 domain-containing protein</fullName>
    </recommendedName>
</protein>
<dbReference type="InterPro" id="IPR029058">
    <property type="entry name" value="AB_hydrolase_fold"/>
</dbReference>
<keyword evidence="4" id="KW-1185">Reference proteome</keyword>
<feature type="chain" id="PRO_5046178071" description="AB hydrolase-1 domain-containing protein" evidence="1">
    <location>
        <begin position="27"/>
        <end position="256"/>
    </location>
</feature>
<keyword evidence="1" id="KW-0732">Signal</keyword>
<evidence type="ECO:0000256" key="1">
    <source>
        <dbReference type="SAM" id="SignalP"/>
    </source>
</evidence>
<dbReference type="Gene3D" id="3.40.50.1820">
    <property type="entry name" value="alpha/beta hydrolase"/>
    <property type="match status" value="1"/>
</dbReference>
<sequence length="256" mass="26416">MRRHVLNALSALAAVTALTVSGCSSSASKSASAGAKGAAASTPATPAKPSPSIEAVCLQGVAGVDKTVTHFPGGNGHTVEAYTTGTGPIGVVLAHQVDSTLCQWSDIRNDFPDKDYTVMAITMGGGIDTDVVKAVEKLRAKGLQKIVLVGASMGGTAVLTAAGEITPPVQAVVSLSGPAGYGNADAYGSVEKFQIPVAFFAGEQDLTFATDAQKMYDAATEKDKTIHILKDDPDHGVDLWPQVKDEVFSFITKHTQ</sequence>
<organism evidence="3 4">
    <name type="scientific">Catenulispora yoronensis</name>
    <dbReference type="NCBI Taxonomy" id="450799"/>
    <lineage>
        <taxon>Bacteria</taxon>
        <taxon>Bacillati</taxon>
        <taxon>Actinomycetota</taxon>
        <taxon>Actinomycetes</taxon>
        <taxon>Catenulisporales</taxon>
        <taxon>Catenulisporaceae</taxon>
        <taxon>Catenulispora</taxon>
    </lineage>
</organism>
<accession>A0ABP5HA27</accession>
<gene>
    <name evidence="3" type="ORF">GCM10009839_93110</name>
</gene>
<evidence type="ECO:0000313" key="3">
    <source>
        <dbReference type="EMBL" id="GAA2066676.1"/>
    </source>
</evidence>
<reference evidence="4" key="1">
    <citation type="journal article" date="2019" name="Int. J. Syst. Evol. Microbiol.">
        <title>The Global Catalogue of Microorganisms (GCM) 10K type strain sequencing project: providing services to taxonomists for standard genome sequencing and annotation.</title>
        <authorList>
            <consortium name="The Broad Institute Genomics Platform"/>
            <consortium name="The Broad Institute Genome Sequencing Center for Infectious Disease"/>
            <person name="Wu L."/>
            <person name="Ma J."/>
        </authorList>
    </citation>
    <scope>NUCLEOTIDE SEQUENCE [LARGE SCALE GENOMIC DNA]</scope>
    <source>
        <strain evidence="4">JCM 16014</strain>
    </source>
</reference>
<dbReference type="Pfam" id="PF00561">
    <property type="entry name" value="Abhydrolase_1"/>
    <property type="match status" value="1"/>
</dbReference>
<name>A0ABP5HA27_9ACTN</name>
<dbReference type="Proteomes" id="UP001500751">
    <property type="component" value="Unassembled WGS sequence"/>
</dbReference>
<feature type="signal peptide" evidence="1">
    <location>
        <begin position="1"/>
        <end position="26"/>
    </location>
</feature>
<dbReference type="PROSITE" id="PS51257">
    <property type="entry name" value="PROKAR_LIPOPROTEIN"/>
    <property type="match status" value="1"/>
</dbReference>
<evidence type="ECO:0000259" key="2">
    <source>
        <dbReference type="Pfam" id="PF00561"/>
    </source>
</evidence>
<comment type="caution">
    <text evidence="3">The sequence shown here is derived from an EMBL/GenBank/DDBJ whole genome shotgun (WGS) entry which is preliminary data.</text>
</comment>
<dbReference type="EMBL" id="BAAAQN010000113">
    <property type="protein sequence ID" value="GAA2066676.1"/>
    <property type="molecule type" value="Genomic_DNA"/>
</dbReference>
<dbReference type="InterPro" id="IPR000073">
    <property type="entry name" value="AB_hydrolase_1"/>
</dbReference>
<feature type="domain" description="AB hydrolase-1" evidence="2">
    <location>
        <begin position="132"/>
        <end position="213"/>
    </location>
</feature>